<evidence type="ECO:0000313" key="1">
    <source>
        <dbReference type="EMBL" id="WAS96415.1"/>
    </source>
</evidence>
<accession>A0ABY7HBF1</accession>
<keyword evidence="2" id="KW-1185">Reference proteome</keyword>
<dbReference type="EMBL" id="CP114040">
    <property type="protein sequence ID" value="WAS96415.1"/>
    <property type="molecule type" value="Genomic_DNA"/>
</dbReference>
<dbReference type="RefSeq" id="WP_269038761.1">
    <property type="nucleotide sequence ID" value="NZ_CP114040.1"/>
</dbReference>
<proteinExistence type="predicted"/>
<reference evidence="1" key="1">
    <citation type="submission" date="2022-11" db="EMBL/GenBank/DDBJ databases">
        <title>Minimal conservation of predation-associated metabolite biosynthetic gene clusters underscores biosynthetic potential of Myxococcota including descriptions for ten novel species: Archangium lansinium sp. nov., Myxococcus landrumus sp. nov., Nannocystis bai.</title>
        <authorList>
            <person name="Ahearne A."/>
            <person name="Stevens C."/>
            <person name="Dowd S."/>
        </authorList>
    </citation>
    <scope>NUCLEOTIDE SEQUENCE</scope>
    <source>
        <strain evidence="1">Fl3</strain>
    </source>
</reference>
<dbReference type="Proteomes" id="UP001164459">
    <property type="component" value="Chromosome"/>
</dbReference>
<gene>
    <name evidence="1" type="ORF">O0S08_09670</name>
</gene>
<protein>
    <submittedName>
        <fullName evidence="1">Uncharacterized protein</fullName>
    </submittedName>
</protein>
<name>A0ABY7HBF1_9BACT</name>
<evidence type="ECO:0000313" key="2">
    <source>
        <dbReference type="Proteomes" id="UP001164459"/>
    </source>
</evidence>
<sequence>MLVAVVAPGLLADALTARAGVKSLQPQAVVIGRQHQLIVGGNAYVRCNDPGCGGSARHNVPLGNLQLAVIFSFKPDAADRSYTFNVIVNDGSWFVPPLSGRLTPVDGKLTQKAKNDILDGARGRCDDPEILEDIDIDAFHVRP</sequence>
<organism evidence="1 2">
    <name type="scientific">Nannocystis punicea</name>
    <dbReference type="NCBI Taxonomy" id="2995304"/>
    <lineage>
        <taxon>Bacteria</taxon>
        <taxon>Pseudomonadati</taxon>
        <taxon>Myxococcota</taxon>
        <taxon>Polyangia</taxon>
        <taxon>Nannocystales</taxon>
        <taxon>Nannocystaceae</taxon>
        <taxon>Nannocystis</taxon>
    </lineage>
</organism>